<dbReference type="InterPro" id="IPR002937">
    <property type="entry name" value="Amino_oxidase"/>
</dbReference>
<dbReference type="PRINTS" id="PR00419">
    <property type="entry name" value="ADXRDTASE"/>
</dbReference>
<evidence type="ECO:0000313" key="2">
    <source>
        <dbReference type="EMBL" id="MDO7906406.1"/>
    </source>
</evidence>
<organism evidence="2 3">
    <name type="scientific">Paenibacillus lacisoli</name>
    <dbReference type="NCBI Taxonomy" id="3064525"/>
    <lineage>
        <taxon>Bacteria</taxon>
        <taxon>Bacillati</taxon>
        <taxon>Bacillota</taxon>
        <taxon>Bacilli</taxon>
        <taxon>Bacillales</taxon>
        <taxon>Paenibacillaceae</taxon>
        <taxon>Paenibacillus</taxon>
    </lineage>
</organism>
<dbReference type="RefSeq" id="WP_305023600.1">
    <property type="nucleotide sequence ID" value="NZ_JAUQTB010000003.1"/>
</dbReference>
<sequence length="500" mass="54715">MQKTIGIIGAGVAGLTAAAYLIRAGYRVTVLDKAHYPGGSAGYYLRKGRAYPTGATIAFGLEPDGSLRRLLDELGVQVPFHRLDYPMDIVLSAGTVALYRERERWEAELAEFFPERRQAVLAFWHHLARIADTVLLVNAARPALPPARLYDLGSLPRLALSHPLRMLKLVPHGLRTVEGLLRRYGLTADENLRQLLNVQLIDAAQTDATAAALLPSSVALDIYRRGSFAVEGGLGGLAVALCRHVTEHGGNVMLGSAVERLSYDPDRKQWEVAAKRGSFRFDAVVNAAGTPLLEEEREAIQQRAPEQNVWGALRIDALVAAAIAGETVRRGGGTDLPFAWQIAPEEEHELLFGDAHGPVYITLQPALDSKLQPIEGELMMTASVHTEISRWLEPGREVYEERKAAAEKYIMEQAERVLPTLFQRLLSSSTGTPRTYRRFIGKAAVGGSPLTVHNSLLRPQGSRSSLPHYYYAGENVFPGPGTMSAMLSGCYAARAITHEE</sequence>
<proteinExistence type="predicted"/>
<evidence type="ECO:0000313" key="3">
    <source>
        <dbReference type="Proteomes" id="UP001240171"/>
    </source>
</evidence>
<dbReference type="Gene3D" id="3.50.50.60">
    <property type="entry name" value="FAD/NAD(P)-binding domain"/>
    <property type="match status" value="2"/>
</dbReference>
<dbReference type="InterPro" id="IPR045892">
    <property type="entry name" value="CrtISO-like"/>
</dbReference>
<gene>
    <name evidence="2" type="ORF">Q5741_08245</name>
</gene>
<evidence type="ECO:0000259" key="1">
    <source>
        <dbReference type="Pfam" id="PF01593"/>
    </source>
</evidence>
<accession>A0ABT9CAY4</accession>
<name>A0ABT9CAY4_9BACL</name>
<dbReference type="PANTHER" id="PTHR46313:SF3">
    <property type="entry name" value="PROLYCOPENE ISOMERASE, CHLOROPLASTIC"/>
    <property type="match status" value="1"/>
</dbReference>
<protein>
    <submittedName>
        <fullName evidence="2">NAD(P)/FAD-dependent oxidoreductase</fullName>
    </submittedName>
</protein>
<comment type="caution">
    <text evidence="2">The sequence shown here is derived from an EMBL/GenBank/DDBJ whole genome shotgun (WGS) entry which is preliminary data.</text>
</comment>
<keyword evidence="3" id="KW-1185">Reference proteome</keyword>
<feature type="domain" description="Amine oxidase" evidence="1">
    <location>
        <begin position="12"/>
        <end position="294"/>
    </location>
</feature>
<dbReference type="PANTHER" id="PTHR46313">
    <property type="match status" value="1"/>
</dbReference>
<dbReference type="SUPFAM" id="SSF51905">
    <property type="entry name" value="FAD/NAD(P)-binding domain"/>
    <property type="match status" value="1"/>
</dbReference>
<dbReference type="Pfam" id="PF01593">
    <property type="entry name" value="Amino_oxidase"/>
    <property type="match status" value="1"/>
</dbReference>
<dbReference type="EMBL" id="JAUQTB010000003">
    <property type="protein sequence ID" value="MDO7906406.1"/>
    <property type="molecule type" value="Genomic_DNA"/>
</dbReference>
<dbReference type="Proteomes" id="UP001240171">
    <property type="component" value="Unassembled WGS sequence"/>
</dbReference>
<reference evidence="2 3" key="1">
    <citation type="submission" date="2023-07" db="EMBL/GenBank/DDBJ databases">
        <title>Paenibacillus sp. JX-17 nov. isolated from soil.</title>
        <authorList>
            <person name="Wan Y."/>
            <person name="Liu B."/>
        </authorList>
    </citation>
    <scope>NUCLEOTIDE SEQUENCE [LARGE SCALE GENOMIC DNA]</scope>
    <source>
        <strain evidence="2 3">JX-17</strain>
    </source>
</reference>
<dbReference type="InterPro" id="IPR036188">
    <property type="entry name" value="FAD/NAD-bd_sf"/>
</dbReference>